<accession>A0A0F9ST50</accession>
<comment type="caution">
    <text evidence="3">The sequence shown here is derived from an EMBL/GenBank/DDBJ whole genome shotgun (WGS) entry which is preliminary data.</text>
</comment>
<feature type="transmembrane region" description="Helical" evidence="1">
    <location>
        <begin position="136"/>
        <end position="159"/>
    </location>
</feature>
<organism evidence="3">
    <name type="scientific">marine sediment metagenome</name>
    <dbReference type="NCBI Taxonomy" id="412755"/>
    <lineage>
        <taxon>unclassified sequences</taxon>
        <taxon>metagenomes</taxon>
        <taxon>ecological metagenomes</taxon>
    </lineage>
</organism>
<evidence type="ECO:0000313" key="3">
    <source>
        <dbReference type="EMBL" id="KKN69979.1"/>
    </source>
</evidence>
<reference evidence="3" key="1">
    <citation type="journal article" date="2015" name="Nature">
        <title>Complex archaea that bridge the gap between prokaryotes and eukaryotes.</title>
        <authorList>
            <person name="Spang A."/>
            <person name="Saw J.H."/>
            <person name="Jorgensen S.L."/>
            <person name="Zaremba-Niedzwiedzka K."/>
            <person name="Martijn J."/>
            <person name="Lind A.E."/>
            <person name="van Eijk R."/>
            <person name="Schleper C."/>
            <person name="Guy L."/>
            <person name="Ettema T.J."/>
        </authorList>
    </citation>
    <scope>NUCLEOTIDE SEQUENCE</scope>
</reference>
<protein>
    <recommendedName>
        <fullName evidence="2">Potassium channel domain-containing protein</fullName>
    </recommendedName>
</protein>
<gene>
    <name evidence="3" type="ORF">LCGC14_0435230</name>
</gene>
<dbReference type="Pfam" id="PF07885">
    <property type="entry name" value="Ion_trans_2"/>
    <property type="match status" value="1"/>
</dbReference>
<dbReference type="AlphaFoldDB" id="A0A0F9ST50"/>
<evidence type="ECO:0000256" key="1">
    <source>
        <dbReference type="SAM" id="Phobius"/>
    </source>
</evidence>
<feature type="transmembrane region" description="Helical" evidence="1">
    <location>
        <begin position="66"/>
        <end position="86"/>
    </location>
</feature>
<keyword evidence="1" id="KW-0472">Membrane</keyword>
<dbReference type="InterPro" id="IPR013099">
    <property type="entry name" value="K_chnl_dom"/>
</dbReference>
<evidence type="ECO:0000259" key="2">
    <source>
        <dbReference type="Pfam" id="PF07885"/>
    </source>
</evidence>
<sequence>MNETMTVLLILAGGLLVVITTTDAIGGFFRIGASAGILTRPVEDLVSRVVLWWVRRSGNRSQLNLLGAYCVVTRTVVSVTGLWIGWSLIYMSSPEAVVTATSEIAAETLERFYFAGYTVSTLGLGDFKPGNDTWRLVTTVTSLSGFMFLTFMVSFLVTISSQISQRRSLAMTITAAGDGPHAILDRYRQDDAVDLSPLLSMIALPLIKSAEASTNLPLLHRFHSADTVGSYAVAIARLDETLTILEHGCKGGEHPQIALARHGIDMIVDTLPDGGRNHDEAASPSLAPLRKSGLDCASDEEFDRATSEESVRYRRNRLKNMVETLGFSWHRDVYQGL</sequence>
<dbReference type="Gene3D" id="1.10.287.70">
    <property type="match status" value="1"/>
</dbReference>
<keyword evidence="1" id="KW-1133">Transmembrane helix</keyword>
<proteinExistence type="predicted"/>
<dbReference type="SUPFAM" id="SSF81324">
    <property type="entry name" value="Voltage-gated potassium channels"/>
    <property type="match status" value="1"/>
</dbReference>
<name>A0A0F9ST50_9ZZZZ</name>
<dbReference type="EMBL" id="LAZR01000413">
    <property type="protein sequence ID" value="KKN69979.1"/>
    <property type="molecule type" value="Genomic_DNA"/>
</dbReference>
<keyword evidence="1" id="KW-0812">Transmembrane</keyword>
<feature type="domain" description="Potassium channel" evidence="2">
    <location>
        <begin position="88"/>
        <end position="158"/>
    </location>
</feature>